<proteinExistence type="inferred from homology"/>
<gene>
    <name evidence="5" type="primary">deoD</name>
    <name evidence="7" type="ORF">SAMN02194393_03007</name>
</gene>
<dbReference type="Proteomes" id="UP000190285">
    <property type="component" value="Unassembled WGS sequence"/>
</dbReference>
<evidence type="ECO:0000256" key="4">
    <source>
        <dbReference type="ARBA" id="ARBA00048447"/>
    </source>
</evidence>
<sequence length="238" mass="25992">MCTPTPHNGAKKGDIAKTVLMSGDPLRAKYIAEKYFEDVVQYNTIRGMYGYTGRYKGVRVSVQGHGMGIPSIGIYTYELYNFYDVKNIIRIGSAGALDENLKIGDIVVGIGASTNSNYGKQYKLEGTLSHIASYSILKELTSTADDLNIQLNVGNILSEDVFYGDLDTLRNWARMGILAVEMEAAGLYMNAAAAGKNALCMVTISDCPFTGEAASAEFRQTKFNDMMKIALETAIKLK</sequence>
<comment type="catalytic activity">
    <reaction evidence="5">
        <text>a purine 2'-deoxy-D-ribonucleoside + phosphate = a purine nucleobase + 2-deoxy-alpha-D-ribose 1-phosphate</text>
        <dbReference type="Rhea" id="RHEA:36431"/>
        <dbReference type="ChEBI" id="CHEBI:26386"/>
        <dbReference type="ChEBI" id="CHEBI:43474"/>
        <dbReference type="ChEBI" id="CHEBI:57259"/>
        <dbReference type="ChEBI" id="CHEBI:142361"/>
        <dbReference type="EC" id="2.4.2.1"/>
    </reaction>
</comment>
<dbReference type="CDD" id="cd09006">
    <property type="entry name" value="PNP_EcPNPI-like"/>
    <property type="match status" value="1"/>
</dbReference>
<organism evidence="7 8">
    <name type="scientific">Maledivibacter halophilus</name>
    <dbReference type="NCBI Taxonomy" id="36842"/>
    <lineage>
        <taxon>Bacteria</taxon>
        <taxon>Bacillati</taxon>
        <taxon>Bacillota</taxon>
        <taxon>Clostridia</taxon>
        <taxon>Peptostreptococcales</taxon>
        <taxon>Caminicellaceae</taxon>
        <taxon>Maledivibacter</taxon>
    </lineage>
</organism>
<dbReference type="OrthoDB" id="9782889at2"/>
<evidence type="ECO:0000256" key="2">
    <source>
        <dbReference type="ARBA" id="ARBA00022676"/>
    </source>
</evidence>
<dbReference type="Pfam" id="PF01048">
    <property type="entry name" value="PNP_UDP_1"/>
    <property type="match status" value="1"/>
</dbReference>
<keyword evidence="8" id="KW-1185">Reference proteome</keyword>
<dbReference type="GO" id="GO:0005829">
    <property type="term" value="C:cytosol"/>
    <property type="evidence" value="ECO:0007669"/>
    <property type="project" value="TreeGrafter"/>
</dbReference>
<dbReference type="SUPFAM" id="SSF53167">
    <property type="entry name" value="Purine and uridine phosphorylases"/>
    <property type="match status" value="1"/>
</dbReference>
<dbReference type="InterPro" id="IPR004402">
    <property type="entry name" value="DeoD-type"/>
</dbReference>
<comment type="function">
    <text evidence="5">Catalyzes the reversible phosphorolytic breakdown of the N-glycosidic bond in the beta-(deoxy)ribonucleoside molecules, with the formation of the corresponding free purine bases and pentose-1-phosphate.</text>
</comment>
<feature type="binding site" description="in other chain" evidence="5">
    <location>
        <begin position="205"/>
        <end position="206"/>
    </location>
    <ligand>
        <name>a purine D-ribonucleoside</name>
        <dbReference type="ChEBI" id="CHEBI:142355"/>
        <note>ligand shared between dimeric partners</note>
    </ligand>
</feature>
<dbReference type="PANTHER" id="PTHR43691">
    <property type="entry name" value="URIDINE PHOSPHORYLASE"/>
    <property type="match status" value="1"/>
</dbReference>
<dbReference type="EC" id="2.4.2.1" evidence="5"/>
<dbReference type="GO" id="GO:0004731">
    <property type="term" value="F:purine-nucleoside phosphorylase activity"/>
    <property type="evidence" value="ECO:0007669"/>
    <property type="project" value="UniProtKB-UniRule"/>
</dbReference>
<dbReference type="Gene3D" id="3.40.50.1580">
    <property type="entry name" value="Nucleoside phosphorylase domain"/>
    <property type="match status" value="1"/>
</dbReference>
<dbReference type="PANTHER" id="PTHR43691:SF11">
    <property type="entry name" value="FI09636P-RELATED"/>
    <property type="match status" value="1"/>
</dbReference>
<dbReference type="InterPro" id="IPR035994">
    <property type="entry name" value="Nucleoside_phosphorylase_sf"/>
</dbReference>
<dbReference type="NCBIfam" id="TIGR00107">
    <property type="entry name" value="deoD"/>
    <property type="match status" value="1"/>
</dbReference>
<accession>A0A1T5LM74</accession>
<feature type="binding site" evidence="5">
    <location>
        <position position="7"/>
    </location>
    <ligand>
        <name>a purine D-ribonucleoside</name>
        <dbReference type="ChEBI" id="CHEBI:142355"/>
        <note>ligand shared between dimeric partners</note>
    </ligand>
</feature>
<dbReference type="PROSITE" id="PS01232">
    <property type="entry name" value="PNP_UDP_1"/>
    <property type="match status" value="1"/>
</dbReference>
<evidence type="ECO:0000313" key="7">
    <source>
        <dbReference type="EMBL" id="SKC76588.1"/>
    </source>
</evidence>
<dbReference type="STRING" id="36842.SAMN02194393_03007"/>
<dbReference type="GO" id="GO:0042278">
    <property type="term" value="P:purine nucleoside metabolic process"/>
    <property type="evidence" value="ECO:0007669"/>
    <property type="project" value="UniProtKB-UniRule"/>
</dbReference>
<reference evidence="7 8" key="1">
    <citation type="submission" date="2017-02" db="EMBL/GenBank/DDBJ databases">
        <authorList>
            <person name="Peterson S.W."/>
        </authorList>
    </citation>
    <scope>NUCLEOTIDE SEQUENCE [LARGE SCALE GENOMIC DNA]</scope>
    <source>
        <strain evidence="7 8">M1</strain>
    </source>
</reference>
<dbReference type="AlphaFoldDB" id="A0A1T5LM74"/>
<evidence type="ECO:0000313" key="8">
    <source>
        <dbReference type="Proteomes" id="UP000190285"/>
    </source>
</evidence>
<evidence type="ECO:0000256" key="5">
    <source>
        <dbReference type="HAMAP-Rule" id="MF_01627"/>
    </source>
</evidence>
<evidence type="ECO:0000259" key="6">
    <source>
        <dbReference type="Pfam" id="PF01048"/>
    </source>
</evidence>
<feature type="binding site" description="in other chain" evidence="5">
    <location>
        <position position="23"/>
    </location>
    <ligand>
        <name>phosphate</name>
        <dbReference type="ChEBI" id="CHEBI:43474"/>
        <note>ligand shared between dimeric partners</note>
    </ligand>
</feature>
<keyword evidence="3 5" id="KW-0808">Transferase</keyword>
<comment type="catalytic activity">
    <reaction evidence="5">
        <text>a purine D-ribonucleoside + phosphate = a purine nucleobase + alpha-D-ribose 1-phosphate</text>
        <dbReference type="Rhea" id="RHEA:19805"/>
        <dbReference type="ChEBI" id="CHEBI:26386"/>
        <dbReference type="ChEBI" id="CHEBI:43474"/>
        <dbReference type="ChEBI" id="CHEBI:57720"/>
        <dbReference type="ChEBI" id="CHEBI:142355"/>
        <dbReference type="EC" id="2.4.2.1"/>
    </reaction>
</comment>
<evidence type="ECO:0000256" key="3">
    <source>
        <dbReference type="ARBA" id="ARBA00022679"/>
    </source>
</evidence>
<comment type="similarity">
    <text evidence="1 5">Belongs to the PNP/UDP phosphorylase family.</text>
</comment>
<dbReference type="GO" id="GO:0004850">
    <property type="term" value="F:uridine phosphorylase activity"/>
    <property type="evidence" value="ECO:0007669"/>
    <property type="project" value="UniProtKB-EC"/>
</dbReference>
<dbReference type="EMBL" id="FUZT01000007">
    <property type="protein sequence ID" value="SKC76588.1"/>
    <property type="molecule type" value="Genomic_DNA"/>
</dbReference>
<comment type="catalytic activity">
    <reaction evidence="4">
        <text>uridine + phosphate = alpha-D-ribose 1-phosphate + uracil</text>
        <dbReference type="Rhea" id="RHEA:24388"/>
        <dbReference type="ChEBI" id="CHEBI:16704"/>
        <dbReference type="ChEBI" id="CHEBI:17568"/>
        <dbReference type="ChEBI" id="CHEBI:43474"/>
        <dbReference type="ChEBI" id="CHEBI:57720"/>
        <dbReference type="EC" id="2.4.2.3"/>
    </reaction>
</comment>
<feature type="binding site" description="in other chain" evidence="5">
    <location>
        <begin position="90"/>
        <end position="93"/>
    </location>
    <ligand>
        <name>phosphate</name>
        <dbReference type="ChEBI" id="CHEBI:43474"/>
        <note>ligand shared between dimeric partners</note>
    </ligand>
</feature>
<feature type="binding site" evidence="5">
    <location>
        <position position="46"/>
    </location>
    <ligand>
        <name>phosphate</name>
        <dbReference type="ChEBI" id="CHEBI:43474"/>
        <note>ligand shared between dimeric partners</note>
    </ligand>
</feature>
<name>A0A1T5LM74_9FIRM</name>
<dbReference type="GO" id="GO:0006218">
    <property type="term" value="P:uridine catabolic process"/>
    <property type="evidence" value="ECO:0007669"/>
    <property type="project" value="TreeGrafter"/>
</dbReference>
<feature type="active site" description="Proton donor" evidence="5">
    <location>
        <position position="206"/>
    </location>
</feature>
<comment type="subunit">
    <text evidence="5">Homohexamer; trimer of homodimers.</text>
</comment>
<protein>
    <recommendedName>
        <fullName evidence="5">Purine nucleoside phosphorylase DeoD-type</fullName>
        <shortName evidence="5">PNP</shortName>
        <ecNumber evidence="5">2.4.2.1</ecNumber>
    </recommendedName>
</protein>
<feature type="binding site" description="in other chain" evidence="5">
    <location>
        <begin position="181"/>
        <end position="183"/>
    </location>
    <ligand>
        <name>a purine D-ribonucleoside</name>
        <dbReference type="ChEBI" id="CHEBI:142355"/>
        <note>ligand shared between dimeric partners</note>
    </ligand>
</feature>
<feature type="binding site" description="in other chain" evidence="5">
    <location>
        <position position="27"/>
    </location>
    <ligand>
        <name>phosphate</name>
        <dbReference type="ChEBI" id="CHEBI:43474"/>
        <note>ligand shared between dimeric partners</note>
    </ligand>
</feature>
<dbReference type="NCBIfam" id="NF004489">
    <property type="entry name" value="PRK05819.1"/>
    <property type="match status" value="1"/>
</dbReference>
<dbReference type="InterPro" id="IPR018016">
    <property type="entry name" value="Nucleoside_phosphorylase_CS"/>
</dbReference>
<dbReference type="RefSeq" id="WP_079492688.1">
    <property type="nucleotide sequence ID" value="NZ_FUZT01000007.1"/>
</dbReference>
<dbReference type="InterPro" id="IPR000845">
    <property type="entry name" value="Nucleoside_phosphorylase_d"/>
</dbReference>
<feature type="site" description="Important for catalytic activity" evidence="5">
    <location>
        <position position="219"/>
    </location>
</feature>
<keyword evidence="2 5" id="KW-0328">Glycosyltransferase</keyword>
<evidence type="ECO:0000256" key="1">
    <source>
        <dbReference type="ARBA" id="ARBA00010456"/>
    </source>
</evidence>
<dbReference type="HAMAP" id="MF_01627">
    <property type="entry name" value="Pur_nucleosid_phosp"/>
    <property type="match status" value="1"/>
</dbReference>
<feature type="domain" description="Nucleoside phosphorylase" evidence="6">
    <location>
        <begin position="18"/>
        <end position="234"/>
    </location>
</feature>